<evidence type="ECO:0000313" key="1">
    <source>
        <dbReference type="EMBL" id="QMW23908.1"/>
    </source>
</evidence>
<dbReference type="GO" id="GO:0008168">
    <property type="term" value="F:methyltransferase activity"/>
    <property type="evidence" value="ECO:0007669"/>
    <property type="project" value="UniProtKB-KW"/>
</dbReference>
<name>A0A7G5IKL6_9SPHN</name>
<dbReference type="Pfam" id="PF13489">
    <property type="entry name" value="Methyltransf_23"/>
    <property type="match status" value="1"/>
</dbReference>
<accession>A0A7G5IKL6</accession>
<dbReference type="CDD" id="cd02440">
    <property type="entry name" value="AdoMet_MTases"/>
    <property type="match status" value="1"/>
</dbReference>
<sequence>MTHPDIDLFRKIWKGGYYGGDPMHPINCREYGDLGLISVNNAVYRGLVLPNINPETVVVEIGPGRGAWTRGMLGAKFLYCLDVLSAEHNDFWAYVGEAAREKISYFEVSDASVSVVPDEAADFIFSFGAFCHIDPVLQNDYLKNLYRVAKPGAVGVIMFANFDKSNAALDNIGKLRAVPATLTGVNYSLRYNVGRLLSAWTKEGRQDKTDTTPRPGRFYHRDIDDFAAALETAGWNVIMPDVGLNHRDAIALFRKDR</sequence>
<reference evidence="1 2" key="1">
    <citation type="submission" date="2020-07" db="EMBL/GenBank/DDBJ databases">
        <title>Complete genome sequence for Sandaracinobacter sp. M6.</title>
        <authorList>
            <person name="Tang Y."/>
            <person name="Liu Q."/>
            <person name="Guo Z."/>
            <person name="Lei P."/>
            <person name="Huang B."/>
        </authorList>
    </citation>
    <scope>NUCLEOTIDE SEQUENCE [LARGE SCALE GENOMIC DNA]</scope>
    <source>
        <strain evidence="1 2">M6</strain>
    </source>
</reference>
<dbReference type="Proteomes" id="UP000515292">
    <property type="component" value="Chromosome"/>
</dbReference>
<evidence type="ECO:0000313" key="2">
    <source>
        <dbReference type="Proteomes" id="UP000515292"/>
    </source>
</evidence>
<dbReference type="InterPro" id="IPR029063">
    <property type="entry name" value="SAM-dependent_MTases_sf"/>
</dbReference>
<dbReference type="EMBL" id="CP059851">
    <property type="protein sequence ID" value="QMW23908.1"/>
    <property type="molecule type" value="Genomic_DNA"/>
</dbReference>
<dbReference type="KEGG" id="sand:H3309_05400"/>
<dbReference type="AlphaFoldDB" id="A0A7G5IKL6"/>
<organism evidence="1 2">
    <name type="scientific">Sandaracinobacteroides saxicola</name>
    <dbReference type="NCBI Taxonomy" id="2759707"/>
    <lineage>
        <taxon>Bacteria</taxon>
        <taxon>Pseudomonadati</taxon>
        <taxon>Pseudomonadota</taxon>
        <taxon>Alphaproteobacteria</taxon>
        <taxon>Sphingomonadales</taxon>
        <taxon>Sphingosinicellaceae</taxon>
        <taxon>Sandaracinobacteroides</taxon>
    </lineage>
</organism>
<dbReference type="SUPFAM" id="SSF53335">
    <property type="entry name" value="S-adenosyl-L-methionine-dependent methyltransferases"/>
    <property type="match status" value="1"/>
</dbReference>
<dbReference type="Gene3D" id="3.40.50.150">
    <property type="entry name" value="Vaccinia Virus protein VP39"/>
    <property type="match status" value="1"/>
</dbReference>
<dbReference type="GO" id="GO:0032259">
    <property type="term" value="P:methylation"/>
    <property type="evidence" value="ECO:0007669"/>
    <property type="project" value="UniProtKB-KW"/>
</dbReference>
<keyword evidence="2" id="KW-1185">Reference proteome</keyword>
<keyword evidence="1" id="KW-0808">Transferase</keyword>
<protein>
    <submittedName>
        <fullName evidence="1">Class I SAM-dependent methyltransferase</fullName>
    </submittedName>
</protein>
<dbReference type="RefSeq" id="WP_182297731.1">
    <property type="nucleotide sequence ID" value="NZ_CP059851.1"/>
</dbReference>
<gene>
    <name evidence="1" type="ORF">H3309_05400</name>
</gene>
<proteinExistence type="predicted"/>
<keyword evidence="1" id="KW-0489">Methyltransferase</keyword>